<sequence>MRKKYHLQPFMFKPGMHKDLLNDIRQEYRLTQDKWTYVHEKLGIIPDSTLVPPSYPPGSLPSQFPSQPSFQAPQLPQPYPAYPSYQLPQSLPSFRSLLSVPSPFTTFPTPNPILPIINPNPPLTPFPFPLTPPLPTPPGLACYGPSHCAAYSEDSRGVHDPWKVLLYFLL</sequence>
<comment type="caution">
    <text evidence="1">The sequence shown here is derived from an EMBL/GenBank/DDBJ whole genome shotgun (WGS) entry which is preliminary data.</text>
</comment>
<gene>
    <name evidence="1" type="ORF">H1R20_g7674</name>
</gene>
<proteinExistence type="predicted"/>
<reference evidence="1" key="1">
    <citation type="submission" date="2022-06" db="EMBL/GenBank/DDBJ databases">
        <title>Genome Sequence of Candolleomyces eurysporus.</title>
        <authorList>
            <person name="Buettner E."/>
        </authorList>
    </citation>
    <scope>NUCLEOTIDE SEQUENCE</scope>
    <source>
        <strain evidence="1">VTCC 930004</strain>
    </source>
</reference>
<evidence type="ECO:0000313" key="1">
    <source>
        <dbReference type="EMBL" id="KAJ2929406.1"/>
    </source>
</evidence>
<dbReference type="Proteomes" id="UP001140091">
    <property type="component" value="Unassembled WGS sequence"/>
</dbReference>
<keyword evidence="2" id="KW-1185">Reference proteome</keyword>
<name>A0A9W8MG39_9AGAR</name>
<protein>
    <submittedName>
        <fullName evidence="1">Uncharacterized protein</fullName>
    </submittedName>
</protein>
<evidence type="ECO:0000313" key="2">
    <source>
        <dbReference type="Proteomes" id="UP001140091"/>
    </source>
</evidence>
<organism evidence="1 2">
    <name type="scientific">Candolleomyces eurysporus</name>
    <dbReference type="NCBI Taxonomy" id="2828524"/>
    <lineage>
        <taxon>Eukaryota</taxon>
        <taxon>Fungi</taxon>
        <taxon>Dikarya</taxon>
        <taxon>Basidiomycota</taxon>
        <taxon>Agaricomycotina</taxon>
        <taxon>Agaricomycetes</taxon>
        <taxon>Agaricomycetidae</taxon>
        <taxon>Agaricales</taxon>
        <taxon>Agaricineae</taxon>
        <taxon>Psathyrellaceae</taxon>
        <taxon>Candolleomyces</taxon>
    </lineage>
</organism>
<dbReference type="AlphaFoldDB" id="A0A9W8MG39"/>
<feature type="non-terminal residue" evidence="1">
    <location>
        <position position="170"/>
    </location>
</feature>
<accession>A0A9W8MG39</accession>
<dbReference type="EMBL" id="JANBPK010000875">
    <property type="protein sequence ID" value="KAJ2929406.1"/>
    <property type="molecule type" value="Genomic_DNA"/>
</dbReference>